<dbReference type="AlphaFoldDB" id="A0A6I8MGL6"/>
<dbReference type="Proteomes" id="UP000423525">
    <property type="component" value="Chromosome"/>
</dbReference>
<dbReference type="Pfam" id="PF16113">
    <property type="entry name" value="ECH_2"/>
    <property type="match status" value="1"/>
</dbReference>
<evidence type="ECO:0000256" key="1">
    <source>
        <dbReference type="ARBA" id="ARBA00001709"/>
    </source>
</evidence>
<evidence type="ECO:0000256" key="2">
    <source>
        <dbReference type="ARBA" id="ARBA00011915"/>
    </source>
</evidence>
<dbReference type="PANTHER" id="PTHR43176">
    <property type="entry name" value="3-HYDROXYISOBUTYRYL-COA HYDROLASE-RELATED"/>
    <property type="match status" value="1"/>
</dbReference>
<dbReference type="GO" id="GO:0016853">
    <property type="term" value="F:isomerase activity"/>
    <property type="evidence" value="ECO:0007669"/>
    <property type="project" value="UniProtKB-KW"/>
</dbReference>
<dbReference type="GO" id="GO:0003860">
    <property type="term" value="F:3-hydroxyisobutyryl-CoA hydrolase activity"/>
    <property type="evidence" value="ECO:0007669"/>
    <property type="project" value="UniProtKB-EC"/>
</dbReference>
<evidence type="ECO:0000259" key="4">
    <source>
        <dbReference type="Pfam" id="PF16113"/>
    </source>
</evidence>
<dbReference type="GO" id="GO:0006574">
    <property type="term" value="P:L-valine catabolic process"/>
    <property type="evidence" value="ECO:0007669"/>
    <property type="project" value="TreeGrafter"/>
</dbReference>
<dbReference type="KEGG" id="crf:FRC0190_00846"/>
<dbReference type="InterPro" id="IPR029045">
    <property type="entry name" value="ClpP/crotonase-like_dom_sf"/>
</dbReference>
<proteinExistence type="predicted"/>
<evidence type="ECO:0000313" key="5">
    <source>
        <dbReference type="EMBL" id="VZH84851.1"/>
    </source>
</evidence>
<evidence type="ECO:0000256" key="3">
    <source>
        <dbReference type="ARBA" id="ARBA00022801"/>
    </source>
</evidence>
<comment type="catalytic activity">
    <reaction evidence="1">
        <text>3-hydroxy-2-methylpropanoyl-CoA + H2O = 3-hydroxy-2-methylpropanoate + CoA + H(+)</text>
        <dbReference type="Rhea" id="RHEA:20888"/>
        <dbReference type="ChEBI" id="CHEBI:11805"/>
        <dbReference type="ChEBI" id="CHEBI:15377"/>
        <dbReference type="ChEBI" id="CHEBI:15378"/>
        <dbReference type="ChEBI" id="CHEBI:57287"/>
        <dbReference type="ChEBI" id="CHEBI:57340"/>
        <dbReference type="EC" id="3.1.2.4"/>
    </reaction>
</comment>
<dbReference type="NCBIfam" id="NF004127">
    <property type="entry name" value="PRK05617.1"/>
    <property type="match status" value="1"/>
</dbReference>
<feature type="domain" description="Enoyl-CoA hydratase/isomerase" evidence="4">
    <location>
        <begin position="19"/>
        <end position="347"/>
    </location>
</feature>
<keyword evidence="5" id="KW-0413">Isomerase</keyword>
<dbReference type="RefSeq" id="WP_155872142.1">
    <property type="nucleotide sequence ID" value="NZ_LR738855.1"/>
</dbReference>
<organism evidence="5 6">
    <name type="scientific">Corynebacterium rouxii</name>
    <dbReference type="NCBI Taxonomy" id="2719119"/>
    <lineage>
        <taxon>Bacteria</taxon>
        <taxon>Bacillati</taxon>
        <taxon>Actinomycetota</taxon>
        <taxon>Actinomycetes</taxon>
        <taxon>Mycobacteriales</taxon>
        <taxon>Corynebacteriaceae</taxon>
        <taxon>Corynebacterium</taxon>
    </lineage>
</organism>
<protein>
    <recommendedName>
        <fullName evidence="2">3-hydroxyisobutyryl-CoA hydrolase</fullName>
        <ecNumber evidence="2">3.1.2.4</ecNumber>
    </recommendedName>
</protein>
<evidence type="ECO:0000313" key="6">
    <source>
        <dbReference type="Proteomes" id="UP000423525"/>
    </source>
</evidence>
<dbReference type="SUPFAM" id="SSF52096">
    <property type="entry name" value="ClpP/crotonase"/>
    <property type="match status" value="1"/>
</dbReference>
<dbReference type="InterPro" id="IPR032259">
    <property type="entry name" value="HIBYL-CoA-H"/>
</dbReference>
<reference evidence="5 6" key="1">
    <citation type="submission" date="2019-11" db="EMBL/GenBank/DDBJ databases">
        <authorList>
            <person name="Brisse S."/>
        </authorList>
    </citation>
    <scope>NUCLEOTIDE SEQUENCE [LARGE SCALE GENOMIC DNA]</scope>
    <source>
        <strain evidence="5">FRC0190</strain>
    </source>
</reference>
<keyword evidence="5" id="KW-0456">Lyase</keyword>
<dbReference type="EC" id="3.1.2.4" evidence="2"/>
<dbReference type="Gene3D" id="3.90.226.10">
    <property type="entry name" value="2-enoyl-CoA Hydratase, Chain A, domain 1"/>
    <property type="match status" value="1"/>
</dbReference>
<accession>A0A6I8MGL6</accession>
<dbReference type="CDD" id="cd06558">
    <property type="entry name" value="crotonase-like"/>
    <property type="match status" value="1"/>
</dbReference>
<keyword evidence="3" id="KW-0378">Hydrolase</keyword>
<dbReference type="InterPro" id="IPR045004">
    <property type="entry name" value="ECH_dom"/>
</dbReference>
<gene>
    <name evidence="5" type="ORF">FRC0190_00846</name>
</gene>
<dbReference type="GO" id="GO:0016829">
    <property type="term" value="F:lyase activity"/>
    <property type="evidence" value="ECO:0007669"/>
    <property type="project" value="UniProtKB-KW"/>
</dbReference>
<name>A0A6I8MGL6_9CORY</name>
<dbReference type="PANTHER" id="PTHR43176:SF3">
    <property type="entry name" value="3-HYDROXYISOBUTYRYL-COA HYDROLASE, MITOCHONDRIAL"/>
    <property type="match status" value="1"/>
</dbReference>
<dbReference type="EMBL" id="LR738855">
    <property type="protein sequence ID" value="VZH84851.1"/>
    <property type="molecule type" value="Genomic_DNA"/>
</dbReference>
<sequence>MNNKTSAAPVRAYVENSTGVLELNRPQALNSLTHEMVNIIDQALDQWWDDDAVHRVLVYSNSPKAFCAGGDVRAAREAVLAGRGGAADQFFVDEYDMNNNISEFPKPYISLIDGFVMGGGLGLSAHGSHRVISEKASAAMPEMAIGFTPDVGMAYMFQRMTNATGSPSHALATFLVTTGWRMTAADMIWSGLATDVVPSADHDLFRETVYAESLDEALERYSVDTVGDSELATLLPHIEKTFGFPTWAQIDQALAHYPDREFVNTVTELLSTANPESLVAAIELMVASARSTTLREELDHEVVLGEYIRSRPNFAEGVRAVLVDKDRDANFEPATTGEVDVTAVRKLLKN</sequence>